<dbReference type="RefSeq" id="WP_218883638.1">
    <property type="nucleotide sequence ID" value="NZ_JACCFW010000001.1"/>
</dbReference>
<keyword evidence="10" id="KW-1185">Reference proteome</keyword>
<dbReference type="InterPro" id="IPR027417">
    <property type="entry name" value="P-loop_NTPase"/>
</dbReference>
<gene>
    <name evidence="9" type="ORF">HNR15_001832</name>
</gene>
<dbReference type="InterPro" id="IPR003593">
    <property type="entry name" value="AAA+_ATPase"/>
</dbReference>
<evidence type="ECO:0000313" key="9">
    <source>
        <dbReference type="EMBL" id="NYJ74869.1"/>
    </source>
</evidence>
<protein>
    <submittedName>
        <fullName evidence="9">Oligopeptide/dipeptide ABC transporter ATP-binding protein</fullName>
    </submittedName>
</protein>
<evidence type="ECO:0000313" key="10">
    <source>
        <dbReference type="Proteomes" id="UP000571817"/>
    </source>
</evidence>
<dbReference type="CDD" id="cd03257">
    <property type="entry name" value="ABC_NikE_OppD_transporters"/>
    <property type="match status" value="1"/>
</dbReference>
<dbReference type="GO" id="GO:0016887">
    <property type="term" value="F:ATP hydrolysis activity"/>
    <property type="evidence" value="ECO:0007669"/>
    <property type="project" value="InterPro"/>
</dbReference>
<evidence type="ECO:0000256" key="2">
    <source>
        <dbReference type="ARBA" id="ARBA00005417"/>
    </source>
</evidence>
<keyword evidence="7" id="KW-0472">Membrane</keyword>
<sequence>MPTDTPSTPVLSVQHLSLGIRRSEGHWDPLVRDVSFEVPAGVRYGLVGESGSGKSMTLKAIAGLLPRGVEVMEGQAWLGGEDLLSMPAARRRQIMGPRLSMIFQEPMTALNPTMRVGAQIAEGPRRHLGLSKKAAMDLAVQMIARTGIPDPVRRARAFPHELSGGLRQRVMIAMALSCQPTLVLCDEPTTALDVTVQDQVLRLLATLCEDMGSALVFVTHDLAVISQTCSRLSVMYGGQIMEEGSVRDVYRAPLHPYTEALFESAPDFDDPARMLKPIPGLPPSLTHPLPGCAFAPRCRHAVEACTTSAKQLAPVAGGRLSACDRVHEIFEVNA</sequence>
<dbReference type="NCBIfam" id="TIGR01727">
    <property type="entry name" value="oligo_HPY"/>
    <property type="match status" value="1"/>
</dbReference>
<feature type="domain" description="ABC transporter" evidence="8">
    <location>
        <begin position="11"/>
        <end position="262"/>
    </location>
</feature>
<evidence type="ECO:0000256" key="1">
    <source>
        <dbReference type="ARBA" id="ARBA00004202"/>
    </source>
</evidence>
<dbReference type="InterPro" id="IPR003439">
    <property type="entry name" value="ABC_transporter-like_ATP-bd"/>
</dbReference>
<dbReference type="PANTHER" id="PTHR43297">
    <property type="entry name" value="OLIGOPEPTIDE TRANSPORT ATP-BINDING PROTEIN APPD"/>
    <property type="match status" value="1"/>
</dbReference>
<name>A0A853DFX1_9MICO</name>
<comment type="subcellular location">
    <subcellularLocation>
        <location evidence="1">Cell membrane</location>
        <topology evidence="1">Peripheral membrane protein</topology>
    </subcellularLocation>
</comment>
<dbReference type="Pfam" id="PF00005">
    <property type="entry name" value="ABC_tran"/>
    <property type="match status" value="1"/>
</dbReference>
<dbReference type="Proteomes" id="UP000571817">
    <property type="component" value="Unassembled WGS sequence"/>
</dbReference>
<keyword evidence="4" id="KW-1003">Cell membrane</keyword>
<dbReference type="EMBL" id="JACCFW010000001">
    <property type="protein sequence ID" value="NYJ74869.1"/>
    <property type="molecule type" value="Genomic_DNA"/>
</dbReference>
<keyword evidence="6 9" id="KW-0067">ATP-binding</keyword>
<evidence type="ECO:0000256" key="5">
    <source>
        <dbReference type="ARBA" id="ARBA00022741"/>
    </source>
</evidence>
<dbReference type="InterPro" id="IPR050388">
    <property type="entry name" value="ABC_Ni/Peptide_Import"/>
</dbReference>
<dbReference type="AlphaFoldDB" id="A0A853DFX1"/>
<reference evidence="9 10" key="1">
    <citation type="submission" date="2020-07" db="EMBL/GenBank/DDBJ databases">
        <title>Sequencing the genomes of 1000 actinobacteria strains.</title>
        <authorList>
            <person name="Klenk H.-P."/>
        </authorList>
    </citation>
    <scope>NUCLEOTIDE SEQUENCE [LARGE SCALE GENOMIC DNA]</scope>
    <source>
        <strain evidence="9 10">DSM 29531</strain>
    </source>
</reference>
<comment type="similarity">
    <text evidence="2">Belongs to the ABC transporter superfamily.</text>
</comment>
<evidence type="ECO:0000256" key="4">
    <source>
        <dbReference type="ARBA" id="ARBA00022475"/>
    </source>
</evidence>
<comment type="caution">
    <text evidence="9">The sequence shown here is derived from an EMBL/GenBank/DDBJ whole genome shotgun (WGS) entry which is preliminary data.</text>
</comment>
<dbReference type="SMART" id="SM00382">
    <property type="entry name" value="AAA"/>
    <property type="match status" value="1"/>
</dbReference>
<organism evidence="9 10">
    <name type="scientific">Allobranchiibius huperziae</name>
    <dbReference type="NCBI Taxonomy" id="1874116"/>
    <lineage>
        <taxon>Bacteria</taxon>
        <taxon>Bacillati</taxon>
        <taxon>Actinomycetota</taxon>
        <taxon>Actinomycetes</taxon>
        <taxon>Micrococcales</taxon>
        <taxon>Dermacoccaceae</taxon>
        <taxon>Allobranchiibius</taxon>
    </lineage>
</organism>
<dbReference type="GO" id="GO:0005886">
    <property type="term" value="C:plasma membrane"/>
    <property type="evidence" value="ECO:0007669"/>
    <property type="project" value="UniProtKB-SubCell"/>
</dbReference>
<proteinExistence type="inferred from homology"/>
<evidence type="ECO:0000256" key="6">
    <source>
        <dbReference type="ARBA" id="ARBA00022840"/>
    </source>
</evidence>
<keyword evidence="5" id="KW-0547">Nucleotide-binding</keyword>
<dbReference type="FunFam" id="3.40.50.300:FF:000016">
    <property type="entry name" value="Oligopeptide ABC transporter ATP-binding component"/>
    <property type="match status" value="1"/>
</dbReference>
<keyword evidence="3" id="KW-0813">Transport</keyword>
<evidence type="ECO:0000256" key="3">
    <source>
        <dbReference type="ARBA" id="ARBA00022448"/>
    </source>
</evidence>
<dbReference type="InterPro" id="IPR013563">
    <property type="entry name" value="Oligopep_ABC_C"/>
</dbReference>
<dbReference type="SUPFAM" id="SSF52540">
    <property type="entry name" value="P-loop containing nucleoside triphosphate hydrolases"/>
    <property type="match status" value="1"/>
</dbReference>
<accession>A0A853DFX1</accession>
<dbReference type="Pfam" id="PF08352">
    <property type="entry name" value="oligo_HPY"/>
    <property type="match status" value="1"/>
</dbReference>
<dbReference type="GO" id="GO:0015833">
    <property type="term" value="P:peptide transport"/>
    <property type="evidence" value="ECO:0007669"/>
    <property type="project" value="InterPro"/>
</dbReference>
<dbReference type="GO" id="GO:0005524">
    <property type="term" value="F:ATP binding"/>
    <property type="evidence" value="ECO:0007669"/>
    <property type="project" value="UniProtKB-KW"/>
</dbReference>
<evidence type="ECO:0000259" key="8">
    <source>
        <dbReference type="PROSITE" id="PS50893"/>
    </source>
</evidence>
<evidence type="ECO:0000256" key="7">
    <source>
        <dbReference type="ARBA" id="ARBA00023136"/>
    </source>
</evidence>
<dbReference type="PROSITE" id="PS50893">
    <property type="entry name" value="ABC_TRANSPORTER_2"/>
    <property type="match status" value="1"/>
</dbReference>
<dbReference type="PANTHER" id="PTHR43297:SF2">
    <property type="entry name" value="DIPEPTIDE TRANSPORT ATP-BINDING PROTEIN DPPD"/>
    <property type="match status" value="1"/>
</dbReference>
<dbReference type="Gene3D" id="3.40.50.300">
    <property type="entry name" value="P-loop containing nucleotide triphosphate hydrolases"/>
    <property type="match status" value="1"/>
</dbReference>